<feature type="domain" description="Glucose-methanol-choline oxidoreductase C-terminal" evidence="6">
    <location>
        <begin position="398"/>
        <end position="517"/>
    </location>
</feature>
<dbReference type="Gene3D" id="3.50.50.60">
    <property type="entry name" value="FAD/NAD(P)-binding domain"/>
    <property type="match status" value="2"/>
</dbReference>
<keyword evidence="4" id="KW-0560">Oxidoreductase</keyword>
<dbReference type="GO" id="GO:0050660">
    <property type="term" value="F:flavin adenine dinucleotide binding"/>
    <property type="evidence" value="ECO:0007669"/>
    <property type="project" value="InterPro"/>
</dbReference>
<dbReference type="InterPro" id="IPR036188">
    <property type="entry name" value="FAD/NAD-bd_sf"/>
</dbReference>
<sequence>MSKLPDVFRQGQAQHQWKLFNGELGLPEKITCDVAIIGSGAGAGITAELLTKAGLDVVILEEGPLRTSTDFNQTETQAYNDLYQESATRATMDNSMSILQGRCVGGTTVINWTSSFRTPDDTLKFWQDQFGLKELNKEAMAPWFEGAEKRLNVEPWEPAPNPNNELLRTGASKLGITAKVIPRNVKGCWNTGSCGMGCPTNAKQSMLITTIPTALTNGARLYHQTRAEKLEISNGEVQGVVCSGIRVNGDRVSDKQMRVVAKHYVVSGGAINSPALLKRSDTPDPHGILGTRTFLHPVTFSSGVFSDKVEGWAGAPQTIYSDHYLHTQPVDGPMGFKIEATPMHPGLTSVLLGGVGADLAERFKHYPNTQLLLSLLRDGFHPDAVGGTVMLNIDGSPLLNYPITPYVLEGAKRSLLAMSEIQFAAGAQKVLPYHAQGRYFSNMAEAKAAIDQFAMEPFKTGLGSAHVMGGCRMGGTEAQGVVRADGTHWQVKNLSVHDGSLFPTSLGANPQLSIYGLTNRLATQLARKLTGKDVSLAA</sequence>
<protein>
    <submittedName>
        <fullName evidence="7">FAD-binding protein</fullName>
    </submittedName>
</protein>
<dbReference type="PANTHER" id="PTHR46056">
    <property type="entry name" value="LONG-CHAIN-ALCOHOL OXIDASE"/>
    <property type="match status" value="1"/>
</dbReference>
<dbReference type="PANTHER" id="PTHR46056:SF12">
    <property type="entry name" value="LONG-CHAIN-ALCOHOL OXIDASE"/>
    <property type="match status" value="1"/>
</dbReference>
<evidence type="ECO:0000313" key="7">
    <source>
        <dbReference type="EMBL" id="TBO34403.1"/>
    </source>
</evidence>
<dbReference type="RefSeq" id="WP_130966353.1">
    <property type="nucleotide sequence ID" value="NZ_SIXI01000001.1"/>
</dbReference>
<evidence type="ECO:0000259" key="6">
    <source>
        <dbReference type="Pfam" id="PF05199"/>
    </source>
</evidence>
<dbReference type="SUPFAM" id="SSF51905">
    <property type="entry name" value="FAD/NAD(P)-binding domain"/>
    <property type="match status" value="1"/>
</dbReference>
<dbReference type="InterPro" id="IPR007867">
    <property type="entry name" value="GMC_OxRtase_C"/>
</dbReference>
<accession>A0A4Q9H2G2</accession>
<feature type="domain" description="Glucose-methanol-choline oxidoreductase N-terminal" evidence="5">
    <location>
        <begin position="79"/>
        <end position="298"/>
    </location>
</feature>
<evidence type="ECO:0000256" key="2">
    <source>
        <dbReference type="ARBA" id="ARBA00022630"/>
    </source>
</evidence>
<reference evidence="7 8" key="1">
    <citation type="submission" date="2019-02" db="EMBL/GenBank/DDBJ databases">
        <title>Aquabacterium sp. strain KMB7.</title>
        <authorList>
            <person name="Chen W.-M."/>
        </authorList>
    </citation>
    <scope>NUCLEOTIDE SEQUENCE [LARGE SCALE GENOMIC DNA]</scope>
    <source>
        <strain evidence="7 8">KMB7</strain>
    </source>
</reference>
<dbReference type="InterPro" id="IPR000172">
    <property type="entry name" value="GMC_OxRdtase_N"/>
</dbReference>
<evidence type="ECO:0000259" key="5">
    <source>
        <dbReference type="Pfam" id="PF00732"/>
    </source>
</evidence>
<dbReference type="AlphaFoldDB" id="A0A4Q9H2G2"/>
<dbReference type="OrthoDB" id="9787779at2"/>
<dbReference type="EMBL" id="SIXI01000001">
    <property type="protein sequence ID" value="TBO34403.1"/>
    <property type="molecule type" value="Genomic_DNA"/>
</dbReference>
<keyword evidence="3" id="KW-0274">FAD</keyword>
<dbReference type="GO" id="GO:0016614">
    <property type="term" value="F:oxidoreductase activity, acting on CH-OH group of donors"/>
    <property type="evidence" value="ECO:0007669"/>
    <property type="project" value="InterPro"/>
</dbReference>
<keyword evidence="8" id="KW-1185">Reference proteome</keyword>
<organism evidence="7 8">
    <name type="scientific">Aquabacterium lacunae</name>
    <dbReference type="NCBI Taxonomy" id="2528630"/>
    <lineage>
        <taxon>Bacteria</taxon>
        <taxon>Pseudomonadati</taxon>
        <taxon>Pseudomonadota</taxon>
        <taxon>Betaproteobacteria</taxon>
        <taxon>Burkholderiales</taxon>
        <taxon>Aquabacterium</taxon>
    </lineage>
</organism>
<evidence type="ECO:0000256" key="3">
    <source>
        <dbReference type="ARBA" id="ARBA00022827"/>
    </source>
</evidence>
<dbReference type="Pfam" id="PF00732">
    <property type="entry name" value="GMC_oxred_N"/>
    <property type="match status" value="1"/>
</dbReference>
<dbReference type="Pfam" id="PF05199">
    <property type="entry name" value="GMC_oxred_C"/>
    <property type="match status" value="1"/>
</dbReference>
<dbReference type="Proteomes" id="UP000292120">
    <property type="component" value="Unassembled WGS sequence"/>
</dbReference>
<name>A0A4Q9H2G2_9BURK</name>
<evidence type="ECO:0000313" key="8">
    <source>
        <dbReference type="Proteomes" id="UP000292120"/>
    </source>
</evidence>
<gene>
    <name evidence="7" type="ORF">EYS42_03020</name>
</gene>
<proteinExistence type="inferred from homology"/>
<comment type="caution">
    <text evidence="7">The sequence shown here is derived from an EMBL/GenBank/DDBJ whole genome shotgun (WGS) entry which is preliminary data.</text>
</comment>
<evidence type="ECO:0000256" key="1">
    <source>
        <dbReference type="ARBA" id="ARBA00010790"/>
    </source>
</evidence>
<evidence type="ECO:0000256" key="4">
    <source>
        <dbReference type="ARBA" id="ARBA00023002"/>
    </source>
</evidence>
<keyword evidence="2" id="KW-0285">Flavoprotein</keyword>
<comment type="similarity">
    <text evidence="1">Belongs to the GMC oxidoreductase family.</text>
</comment>